<organism evidence="1">
    <name type="scientific">Ovis aries</name>
    <name type="common">Sheep</name>
    <dbReference type="NCBI Taxonomy" id="9940"/>
    <lineage>
        <taxon>Eukaryota</taxon>
        <taxon>Metazoa</taxon>
        <taxon>Chordata</taxon>
        <taxon>Craniata</taxon>
        <taxon>Vertebrata</taxon>
        <taxon>Euteleostomi</taxon>
        <taxon>Mammalia</taxon>
        <taxon>Eutheria</taxon>
        <taxon>Laurasiatheria</taxon>
        <taxon>Artiodactyla</taxon>
        <taxon>Ruminantia</taxon>
        <taxon>Pecora</taxon>
        <taxon>Bovidae</taxon>
        <taxon>Caprinae</taxon>
        <taxon>Ovis</taxon>
    </lineage>
</organism>
<reference evidence="1" key="1">
    <citation type="submission" date="2020-11" db="EMBL/GenBank/DDBJ databases">
        <authorList>
            <person name="Davenport K.M."/>
            <person name="Bickhart D.M."/>
            <person name="Smith T.P.L."/>
            <person name="Murdoch B.M."/>
            <person name="Rosen B.D."/>
        </authorList>
    </citation>
    <scope>NUCLEOTIDE SEQUENCE [LARGE SCALE GENOMIC DNA]</scope>
    <source>
        <strain evidence="1">OAR_USU_Benz2616</strain>
    </source>
</reference>
<dbReference type="Ensembl" id="ENSOART00020070043.1">
    <property type="protein sequence ID" value="ENSOARP00020045633.1"/>
    <property type="gene ID" value="ENSOARG00020035155.1"/>
</dbReference>
<accession>A0AC11DJL0</accession>
<protein>
    <submittedName>
        <fullName evidence="1">Uncharacterized protein</fullName>
    </submittedName>
</protein>
<name>A0AC11DJL0_SHEEP</name>
<sequence length="185" mass="20973">MSIESVMPSKHLILCHPLLLPPSIIPSIRVFPNESVLCIRWPKYWSFSFNIRPSNEHSGLISFRMDCLDLLAVQGTLKSLLQYNSKASILQHSAFFIVQLSYSYMTTGKTIALTRRTFVGKGMFVLFNMLSRLVIAFLLRSKRLLISWLQSPSAVILEPKKIKSDTVSPSICHGVMRPDAMILVF</sequence>
<proteinExistence type="predicted"/>
<evidence type="ECO:0000313" key="1">
    <source>
        <dbReference type="Ensembl" id="ENSOARP00020045633.1"/>
    </source>
</evidence>
<reference evidence="1" key="3">
    <citation type="submission" date="2025-09" db="UniProtKB">
        <authorList>
            <consortium name="Ensembl"/>
        </authorList>
    </citation>
    <scope>IDENTIFICATION</scope>
</reference>
<reference evidence="1" key="2">
    <citation type="submission" date="2025-08" db="UniProtKB">
        <authorList>
            <consortium name="Ensembl"/>
        </authorList>
    </citation>
    <scope>IDENTIFICATION</scope>
</reference>